<evidence type="ECO:0000256" key="6">
    <source>
        <dbReference type="ARBA" id="ARBA00022679"/>
    </source>
</evidence>
<dbReference type="Pfam" id="PF08241">
    <property type="entry name" value="Methyltransf_11"/>
    <property type="match status" value="1"/>
</dbReference>
<evidence type="ECO:0000256" key="2">
    <source>
        <dbReference type="ARBA" id="ARBA00004496"/>
    </source>
</evidence>
<evidence type="ECO:0000259" key="10">
    <source>
        <dbReference type="PROSITE" id="PS50250"/>
    </source>
</evidence>
<dbReference type="GO" id="GO:0016435">
    <property type="term" value="F:rRNA (guanine) methyltransferase activity"/>
    <property type="evidence" value="ECO:0007669"/>
    <property type="project" value="InterPro"/>
</dbReference>
<evidence type="ECO:0000256" key="9">
    <source>
        <dbReference type="SAM" id="MobiDB-lite"/>
    </source>
</evidence>
<dbReference type="Pfam" id="PF12589">
    <property type="entry name" value="WBS_methylT"/>
    <property type="match status" value="1"/>
</dbReference>
<evidence type="ECO:0000256" key="4">
    <source>
        <dbReference type="ARBA" id="ARBA00022490"/>
    </source>
</evidence>
<dbReference type="Pfam" id="PF01399">
    <property type="entry name" value="PCI"/>
    <property type="match status" value="1"/>
</dbReference>
<feature type="region of interest" description="Disordered" evidence="9">
    <location>
        <begin position="586"/>
        <end position="608"/>
    </location>
</feature>
<accession>A0A915DHD5</accession>
<evidence type="ECO:0000256" key="7">
    <source>
        <dbReference type="ARBA" id="ARBA00022691"/>
    </source>
</evidence>
<dbReference type="PANTHER" id="PTHR12734">
    <property type="entry name" value="METHYLTRANSFERASE-RELATED"/>
    <property type="match status" value="1"/>
</dbReference>
<organism evidence="11 12">
    <name type="scientific">Ditylenchus dipsaci</name>
    <dbReference type="NCBI Taxonomy" id="166011"/>
    <lineage>
        <taxon>Eukaryota</taxon>
        <taxon>Metazoa</taxon>
        <taxon>Ecdysozoa</taxon>
        <taxon>Nematoda</taxon>
        <taxon>Chromadorea</taxon>
        <taxon>Rhabditida</taxon>
        <taxon>Tylenchina</taxon>
        <taxon>Tylenchomorpha</taxon>
        <taxon>Sphaerularioidea</taxon>
        <taxon>Anguinidae</taxon>
        <taxon>Anguininae</taxon>
        <taxon>Ditylenchus</taxon>
    </lineage>
</organism>
<evidence type="ECO:0000256" key="5">
    <source>
        <dbReference type="ARBA" id="ARBA00022603"/>
    </source>
</evidence>
<keyword evidence="6" id="KW-0808">Transferase</keyword>
<dbReference type="SMART" id="SM00088">
    <property type="entry name" value="PINT"/>
    <property type="match status" value="1"/>
</dbReference>
<reference evidence="12" key="1">
    <citation type="submission" date="2022-11" db="UniProtKB">
        <authorList>
            <consortium name="WormBaseParasite"/>
        </authorList>
    </citation>
    <scope>IDENTIFICATION</scope>
</reference>
<dbReference type="FunFam" id="3.40.50.150:FF:000216">
    <property type="entry name" value="S-adenosylmethionine-dependent methyltransferase, putative"/>
    <property type="match status" value="1"/>
</dbReference>
<dbReference type="InterPro" id="IPR036390">
    <property type="entry name" value="WH_DNA-bd_sf"/>
</dbReference>
<dbReference type="Gene3D" id="1.25.40.570">
    <property type="match status" value="1"/>
</dbReference>
<dbReference type="AlphaFoldDB" id="A0A915DHD5"/>
<dbReference type="PANTHER" id="PTHR12734:SF0">
    <property type="entry name" value="18S RRNA (GUANINE-N(7))-METHYLTRANSFERASE-RELATED"/>
    <property type="match status" value="1"/>
</dbReference>
<dbReference type="SMART" id="SM00753">
    <property type="entry name" value="PAM"/>
    <property type="match status" value="1"/>
</dbReference>
<evidence type="ECO:0000256" key="1">
    <source>
        <dbReference type="ARBA" id="ARBA00004123"/>
    </source>
</evidence>
<feature type="domain" description="PCI" evidence="10">
    <location>
        <begin position="116"/>
        <end position="291"/>
    </location>
</feature>
<dbReference type="InterPro" id="IPR039769">
    <property type="entry name" value="Bud23-like"/>
</dbReference>
<name>A0A915DHD5_9BILA</name>
<dbReference type="InterPro" id="IPR000717">
    <property type="entry name" value="PCI_dom"/>
</dbReference>
<dbReference type="WBParaSite" id="jg19274">
    <property type="protein sequence ID" value="jg19274"/>
    <property type="gene ID" value="jg19274"/>
</dbReference>
<dbReference type="GO" id="GO:0070476">
    <property type="term" value="P:rRNA (guanine-N7)-methylation"/>
    <property type="evidence" value="ECO:0007669"/>
    <property type="project" value="InterPro"/>
</dbReference>
<dbReference type="Proteomes" id="UP000887574">
    <property type="component" value="Unplaced"/>
</dbReference>
<protein>
    <submittedName>
        <fullName evidence="12">PCI domain-containing protein</fullName>
    </submittedName>
</protein>
<evidence type="ECO:0000313" key="12">
    <source>
        <dbReference type="WBParaSite" id="jg19274"/>
    </source>
</evidence>
<dbReference type="GO" id="GO:0005730">
    <property type="term" value="C:nucleolus"/>
    <property type="evidence" value="ECO:0007669"/>
    <property type="project" value="TreeGrafter"/>
</dbReference>
<dbReference type="PROSITE" id="PS50250">
    <property type="entry name" value="PCI"/>
    <property type="match status" value="1"/>
</dbReference>
<comment type="subcellular location">
    <subcellularLocation>
        <location evidence="2">Cytoplasm</location>
    </subcellularLocation>
    <subcellularLocation>
        <location evidence="1">Nucleus</location>
    </subcellularLocation>
</comment>
<dbReference type="GO" id="GO:0005737">
    <property type="term" value="C:cytoplasm"/>
    <property type="evidence" value="ECO:0007669"/>
    <property type="project" value="UniProtKB-SubCell"/>
</dbReference>
<comment type="similarity">
    <text evidence="3">Belongs to the class I-like SAM-binding methyltransferase superfamily. BUD23/WBSCR22 family.</text>
</comment>
<keyword evidence="11" id="KW-1185">Reference proteome</keyword>
<keyword evidence="4" id="KW-0963">Cytoplasm</keyword>
<keyword evidence="5" id="KW-0489">Methyltransferase</keyword>
<evidence type="ECO:0000256" key="3">
    <source>
        <dbReference type="ARBA" id="ARBA00005547"/>
    </source>
</evidence>
<evidence type="ECO:0000313" key="11">
    <source>
        <dbReference type="Proteomes" id="UP000887574"/>
    </source>
</evidence>
<dbReference type="InterPro" id="IPR013216">
    <property type="entry name" value="Methyltransf_11"/>
</dbReference>
<dbReference type="InterPro" id="IPR029063">
    <property type="entry name" value="SAM-dependent_MTases_sf"/>
</dbReference>
<sequence length="608" mass="68527">MIEDQSNSLDGDIKVDLCKECIQWAEDHNRAFLRQTLQARLLAVSLVRELKKVDDKDLIVEVQLEESKACYHLSNLAKARAALTSARTTANSMYIPPKMQAALDMQSAILHADERDFKTAFSYFYEAFEGYDSVNETVEAMRALKYMLLSKIMLDLPDEVNTILSHKHATKYSGPDLEAMKAIAAAAKKRSLADFIGLFLNFQAFGNYCNELQCDPVVKKHFNSLSDSMLEKDLCRIIEPYSFVQLSHIAASIDLGQDKVEKKLSQMILDKKFSGSLHQDDGMLIVYDVEEPDPTFQYAVETIHSMERANFLKNMANRRPELSAPPEQFYDENEARKYSSNSRMVKIQAELAERAYDLLELPEDQPGVLLDIGCGSGLSGEILTENGHEWMGLDISKDMLSEFSLHSYCVTSVDLVAQEDNETDGELLLGDMGLGLPFKPGCFDGAISISAIQWLCHSNSNSEDPKKRLFHFFQSLYACLGRGARAVFQFYPENPAQCDLICQQALKAGFRGGLVVDFPESKKAKKIFLVVNAGGNAQSTPKPLTVHEEENARTQVYNNGRTSNHAVGKKFKKPVRGTRDFIEKNKERLRRKGKEVRESTKYTGRRRH</sequence>
<keyword evidence="8" id="KW-0539">Nucleus</keyword>
<dbReference type="Gene3D" id="3.40.50.150">
    <property type="entry name" value="Vaccinia Virus protein VP39"/>
    <property type="match status" value="1"/>
</dbReference>
<dbReference type="SUPFAM" id="SSF46785">
    <property type="entry name" value="Winged helix' DNA-binding domain"/>
    <property type="match status" value="1"/>
</dbReference>
<dbReference type="InterPro" id="IPR022238">
    <property type="entry name" value="Bud23_C"/>
</dbReference>
<keyword evidence="7" id="KW-0949">S-adenosyl-L-methionine</keyword>
<evidence type="ECO:0000256" key="8">
    <source>
        <dbReference type="ARBA" id="ARBA00023242"/>
    </source>
</evidence>
<dbReference type="SUPFAM" id="SSF53335">
    <property type="entry name" value="S-adenosyl-L-methionine-dependent methyltransferases"/>
    <property type="match status" value="1"/>
</dbReference>
<proteinExistence type="inferred from homology"/>